<keyword evidence="3" id="KW-1185">Reference proteome</keyword>
<dbReference type="Proteomes" id="UP000247498">
    <property type="component" value="Unassembled WGS sequence"/>
</dbReference>
<proteinExistence type="predicted"/>
<name>A0A2V0P6L4_9CHLO</name>
<feature type="compositionally biased region" description="Basic and acidic residues" evidence="1">
    <location>
        <begin position="167"/>
        <end position="177"/>
    </location>
</feature>
<dbReference type="EMBL" id="BDRX01000065">
    <property type="protein sequence ID" value="GBF95498.1"/>
    <property type="molecule type" value="Genomic_DNA"/>
</dbReference>
<dbReference type="GO" id="GO:0003700">
    <property type="term" value="F:DNA-binding transcription factor activity"/>
    <property type="evidence" value="ECO:0007669"/>
    <property type="project" value="InterPro"/>
</dbReference>
<evidence type="ECO:0008006" key="4">
    <source>
        <dbReference type="Google" id="ProtNLM"/>
    </source>
</evidence>
<sequence length="211" mass="21875">MCYSGFAHAQAQAPQPPETLDGEFDWLDALDDDVLLPPAANASADSSESSQIKMEASAAAPQALAPAPQVVAPAWTMAMPMPAFPPMYAAPWMMPPPPPMVAPLPAPAAVAAPAAAAPTPAAAPAPAAAAQTASSRRGVVAPGSAATMAAAGKTRKSQEEMDEAIERIKAKRRDSAQRSRNRRAAYMKQLENENKALRDELARLRAAVSGA</sequence>
<dbReference type="InterPro" id="IPR046347">
    <property type="entry name" value="bZIP_sf"/>
</dbReference>
<dbReference type="AlphaFoldDB" id="A0A2V0P6L4"/>
<feature type="region of interest" description="Disordered" evidence="1">
    <location>
        <begin position="1"/>
        <end position="20"/>
    </location>
</feature>
<evidence type="ECO:0000256" key="1">
    <source>
        <dbReference type="SAM" id="MobiDB-lite"/>
    </source>
</evidence>
<dbReference type="Gene3D" id="1.20.5.170">
    <property type="match status" value="1"/>
</dbReference>
<organism evidence="2 3">
    <name type="scientific">Raphidocelis subcapitata</name>
    <dbReference type="NCBI Taxonomy" id="307507"/>
    <lineage>
        <taxon>Eukaryota</taxon>
        <taxon>Viridiplantae</taxon>
        <taxon>Chlorophyta</taxon>
        <taxon>core chlorophytes</taxon>
        <taxon>Chlorophyceae</taxon>
        <taxon>CS clade</taxon>
        <taxon>Sphaeropleales</taxon>
        <taxon>Selenastraceae</taxon>
        <taxon>Raphidocelis</taxon>
    </lineage>
</organism>
<evidence type="ECO:0000313" key="3">
    <source>
        <dbReference type="Proteomes" id="UP000247498"/>
    </source>
</evidence>
<dbReference type="SUPFAM" id="SSF57959">
    <property type="entry name" value="Leucine zipper domain"/>
    <property type="match status" value="1"/>
</dbReference>
<dbReference type="CDD" id="cd14686">
    <property type="entry name" value="bZIP"/>
    <property type="match status" value="1"/>
</dbReference>
<feature type="region of interest" description="Disordered" evidence="1">
    <location>
        <begin position="167"/>
        <end position="196"/>
    </location>
</feature>
<comment type="caution">
    <text evidence="2">The sequence shown here is derived from an EMBL/GenBank/DDBJ whole genome shotgun (WGS) entry which is preliminary data.</text>
</comment>
<gene>
    <name evidence="2" type="ORF">Rsub_07848</name>
</gene>
<protein>
    <recommendedName>
        <fullName evidence="4">BZIP domain-containing protein</fullName>
    </recommendedName>
</protein>
<evidence type="ECO:0000313" key="2">
    <source>
        <dbReference type="EMBL" id="GBF95498.1"/>
    </source>
</evidence>
<reference evidence="2 3" key="1">
    <citation type="journal article" date="2018" name="Sci. Rep.">
        <title>Raphidocelis subcapitata (=Pseudokirchneriella subcapitata) provides an insight into genome evolution and environmental adaptations in the Sphaeropleales.</title>
        <authorList>
            <person name="Suzuki S."/>
            <person name="Yamaguchi H."/>
            <person name="Nakajima N."/>
            <person name="Kawachi M."/>
        </authorList>
    </citation>
    <scope>NUCLEOTIDE SEQUENCE [LARGE SCALE GENOMIC DNA]</scope>
    <source>
        <strain evidence="2 3">NIES-35</strain>
    </source>
</reference>
<dbReference type="InParanoid" id="A0A2V0P6L4"/>
<accession>A0A2V0P6L4</accession>